<evidence type="ECO:0000256" key="3">
    <source>
        <dbReference type="HAMAP-Rule" id="MF_01151"/>
    </source>
</evidence>
<evidence type="ECO:0000256" key="2">
    <source>
        <dbReference type="ARBA" id="ARBA00023186"/>
    </source>
</evidence>
<dbReference type="STRING" id="1122189.SAMN02745165_02776"/>
<comment type="function">
    <text evidence="3">Participates actively in the response to hyperosmotic and heat shock by preventing the aggregation of stress-denatured proteins, in association with DnaK and GrpE. It is the nucleotide exchange factor for DnaK and may function as a thermosensor. Unfolded proteins bind initially to DnaJ; upon interaction with the DnaJ-bound protein, DnaK hydrolyzes its bound ATP, resulting in the formation of a stable complex. GrpE releases ADP from DnaK; ATP binding to DnaK triggers the release of the substrate protein, thus completing the reaction cycle. Several rounds of ATP-dependent interactions between DnaJ, DnaK and GrpE are required for fully efficient folding.</text>
</comment>
<feature type="region of interest" description="Disordered" evidence="5">
    <location>
        <begin position="1"/>
        <end position="22"/>
    </location>
</feature>
<dbReference type="InterPro" id="IPR013805">
    <property type="entry name" value="GrpE_CC"/>
</dbReference>
<evidence type="ECO:0000256" key="1">
    <source>
        <dbReference type="ARBA" id="ARBA00009054"/>
    </source>
</evidence>
<dbReference type="GO" id="GO:0006457">
    <property type="term" value="P:protein folding"/>
    <property type="evidence" value="ECO:0007669"/>
    <property type="project" value="InterPro"/>
</dbReference>
<dbReference type="Pfam" id="PF01025">
    <property type="entry name" value="GrpE"/>
    <property type="match status" value="1"/>
</dbReference>
<evidence type="ECO:0000313" key="7">
    <source>
        <dbReference type="Proteomes" id="UP000184171"/>
    </source>
</evidence>
<dbReference type="PANTHER" id="PTHR21237">
    <property type="entry name" value="GRPE PROTEIN"/>
    <property type="match status" value="1"/>
</dbReference>
<dbReference type="Gene3D" id="3.90.20.20">
    <property type="match status" value="1"/>
</dbReference>
<proteinExistence type="inferred from homology"/>
<evidence type="ECO:0000256" key="4">
    <source>
        <dbReference type="RuleBase" id="RU004478"/>
    </source>
</evidence>
<gene>
    <name evidence="3" type="primary">grpE</name>
    <name evidence="6" type="ORF">SAMN02745165_02776</name>
</gene>
<keyword evidence="3" id="KW-0346">Stress response</keyword>
<dbReference type="GO" id="GO:0051082">
    <property type="term" value="F:unfolded protein binding"/>
    <property type="evidence" value="ECO:0007669"/>
    <property type="project" value="TreeGrafter"/>
</dbReference>
<comment type="subcellular location">
    <subcellularLocation>
        <location evidence="3">Cytoplasm</location>
    </subcellularLocation>
</comment>
<dbReference type="SUPFAM" id="SSF58014">
    <property type="entry name" value="Coiled-coil domain of nucleotide exchange factor GrpE"/>
    <property type="match status" value="1"/>
</dbReference>
<dbReference type="GO" id="GO:0051087">
    <property type="term" value="F:protein-folding chaperone binding"/>
    <property type="evidence" value="ECO:0007669"/>
    <property type="project" value="InterPro"/>
</dbReference>
<dbReference type="CDD" id="cd00446">
    <property type="entry name" value="GrpE"/>
    <property type="match status" value="1"/>
</dbReference>
<comment type="similarity">
    <text evidence="1 3 4">Belongs to the GrpE family.</text>
</comment>
<dbReference type="Gene3D" id="2.30.22.10">
    <property type="entry name" value="Head domain of nucleotide exchange factor GrpE"/>
    <property type="match status" value="1"/>
</dbReference>
<evidence type="ECO:0000256" key="5">
    <source>
        <dbReference type="SAM" id="MobiDB-lite"/>
    </source>
</evidence>
<keyword evidence="2 3" id="KW-0143">Chaperone</keyword>
<dbReference type="PANTHER" id="PTHR21237:SF23">
    <property type="entry name" value="GRPE PROTEIN HOMOLOG, MITOCHONDRIAL"/>
    <property type="match status" value="1"/>
</dbReference>
<dbReference type="GO" id="GO:0042803">
    <property type="term" value="F:protein homodimerization activity"/>
    <property type="evidence" value="ECO:0007669"/>
    <property type="project" value="InterPro"/>
</dbReference>
<dbReference type="HAMAP" id="MF_01151">
    <property type="entry name" value="GrpE"/>
    <property type="match status" value="1"/>
</dbReference>
<reference evidence="6 7" key="1">
    <citation type="submission" date="2016-11" db="EMBL/GenBank/DDBJ databases">
        <authorList>
            <person name="Jaros S."/>
            <person name="Januszkiewicz K."/>
            <person name="Wedrychowicz H."/>
        </authorList>
    </citation>
    <scope>NUCLEOTIDE SEQUENCE [LARGE SCALE GENOMIC DNA]</scope>
    <source>
        <strain evidence="6 7">DSM 5091</strain>
    </source>
</reference>
<dbReference type="PRINTS" id="PR00773">
    <property type="entry name" value="GRPEPROTEIN"/>
</dbReference>
<sequence length="166" mass="18625">MPDDIQINASASGERDMTIDNQSPDDMAAWKERYLRLLADLENTKKRLTRTSALEVEAQKEALLRDVLPVADGLDLALRHTSQDEDSRNILQGIEMNRGLLEKFFVKYDVAEIDALGQPFDPNLHESIGMVPYPSVAPNTVLRVEQKGYLHSGKLLRPAQVLIASR</sequence>
<dbReference type="GO" id="GO:0000774">
    <property type="term" value="F:adenyl-nucleotide exchange factor activity"/>
    <property type="evidence" value="ECO:0007669"/>
    <property type="project" value="InterPro"/>
</dbReference>
<dbReference type="OrthoDB" id="9789811at2"/>
<accession>A0A1M6KS39</accession>
<dbReference type="SUPFAM" id="SSF51064">
    <property type="entry name" value="Head domain of nucleotide exchange factor GrpE"/>
    <property type="match status" value="1"/>
</dbReference>
<dbReference type="AlphaFoldDB" id="A0A1M6KS39"/>
<dbReference type="InterPro" id="IPR000740">
    <property type="entry name" value="GrpE"/>
</dbReference>
<dbReference type="GO" id="GO:0005737">
    <property type="term" value="C:cytoplasm"/>
    <property type="evidence" value="ECO:0007669"/>
    <property type="project" value="UniProtKB-SubCell"/>
</dbReference>
<organism evidence="6 7">
    <name type="scientific">Malonomonas rubra DSM 5091</name>
    <dbReference type="NCBI Taxonomy" id="1122189"/>
    <lineage>
        <taxon>Bacteria</taxon>
        <taxon>Pseudomonadati</taxon>
        <taxon>Thermodesulfobacteriota</taxon>
        <taxon>Desulfuromonadia</taxon>
        <taxon>Desulfuromonadales</taxon>
        <taxon>Geopsychrobacteraceae</taxon>
        <taxon>Malonomonas</taxon>
    </lineage>
</organism>
<evidence type="ECO:0000313" key="6">
    <source>
        <dbReference type="EMBL" id="SHJ61696.1"/>
    </source>
</evidence>
<keyword evidence="7" id="KW-1185">Reference proteome</keyword>
<protein>
    <recommendedName>
        <fullName evidence="3">Protein GrpE</fullName>
    </recommendedName>
    <alternativeName>
        <fullName evidence="3">HSP-70 cofactor</fullName>
    </alternativeName>
</protein>
<name>A0A1M6KS39_MALRU</name>
<keyword evidence="3" id="KW-0963">Cytoplasm</keyword>
<dbReference type="Proteomes" id="UP000184171">
    <property type="component" value="Unassembled WGS sequence"/>
</dbReference>
<comment type="subunit">
    <text evidence="3">Homodimer.</text>
</comment>
<dbReference type="InterPro" id="IPR009012">
    <property type="entry name" value="GrpE_head"/>
</dbReference>
<dbReference type="EMBL" id="FQZT01000011">
    <property type="protein sequence ID" value="SHJ61696.1"/>
    <property type="molecule type" value="Genomic_DNA"/>
</dbReference>